<evidence type="ECO:0000256" key="1">
    <source>
        <dbReference type="SAM" id="Phobius"/>
    </source>
</evidence>
<feature type="domain" description="DUF4349" evidence="2">
    <location>
        <begin position="50"/>
        <end position="280"/>
    </location>
</feature>
<keyword evidence="4" id="KW-1185">Reference proteome</keyword>
<gene>
    <name evidence="3" type="ORF">SAMN04488122_4967</name>
</gene>
<dbReference type="AlphaFoldDB" id="A0A1I0S9A2"/>
<dbReference type="PROSITE" id="PS51257">
    <property type="entry name" value="PROKAR_LIPOPROTEIN"/>
    <property type="match status" value="1"/>
</dbReference>
<organism evidence="3 4">
    <name type="scientific">Chitinophaga arvensicola</name>
    <dbReference type="NCBI Taxonomy" id="29529"/>
    <lineage>
        <taxon>Bacteria</taxon>
        <taxon>Pseudomonadati</taxon>
        <taxon>Bacteroidota</taxon>
        <taxon>Chitinophagia</taxon>
        <taxon>Chitinophagales</taxon>
        <taxon>Chitinophagaceae</taxon>
        <taxon>Chitinophaga</taxon>
    </lineage>
</organism>
<sequence>MRFSFHYLGIPLLALCACQSNVSKEMRDYAATADSTSLSNDITQINSASRKRVKSADVRCRVNNVFAATSSMEQLVTRLGGIVVESNLQNESVQQFNLPYTADSVKQVQLYTPIANITLKVPVEHLDSVVNALTINAAYIDHRVVKDQDMTLKYLANALKKEQHEQQEAQLAKVAPAKKGTTLDVVQYKDQKAEQIIDRQMDNLQINDDVNYSTFTVQLFQPRITDEQIVVNPERLTRAGFGTELLVALRTGADVFRNILLFFIQLWPFLLAAALGWFGYRKVLLRKS</sequence>
<proteinExistence type="predicted"/>
<dbReference type="RefSeq" id="WP_089899203.1">
    <property type="nucleotide sequence ID" value="NZ_FOJG01000002.1"/>
</dbReference>
<evidence type="ECO:0000313" key="4">
    <source>
        <dbReference type="Proteomes" id="UP000199310"/>
    </source>
</evidence>
<feature type="transmembrane region" description="Helical" evidence="1">
    <location>
        <begin position="259"/>
        <end position="280"/>
    </location>
</feature>
<dbReference type="InterPro" id="IPR025645">
    <property type="entry name" value="DUF4349"/>
</dbReference>
<keyword evidence="1" id="KW-0812">Transmembrane</keyword>
<accession>A0A1I0S9A2</accession>
<evidence type="ECO:0000313" key="3">
    <source>
        <dbReference type="EMBL" id="SEW52604.1"/>
    </source>
</evidence>
<dbReference type="Pfam" id="PF14257">
    <property type="entry name" value="DUF4349"/>
    <property type="match status" value="1"/>
</dbReference>
<evidence type="ECO:0000259" key="2">
    <source>
        <dbReference type="Pfam" id="PF14257"/>
    </source>
</evidence>
<protein>
    <recommendedName>
        <fullName evidence="2">DUF4349 domain-containing protein</fullName>
    </recommendedName>
</protein>
<reference evidence="4" key="1">
    <citation type="submission" date="2016-10" db="EMBL/GenBank/DDBJ databases">
        <authorList>
            <person name="Varghese N."/>
            <person name="Submissions S."/>
        </authorList>
    </citation>
    <scope>NUCLEOTIDE SEQUENCE [LARGE SCALE GENOMIC DNA]</scope>
    <source>
        <strain evidence="4">DSM 3695</strain>
    </source>
</reference>
<keyword evidence="1" id="KW-1133">Transmembrane helix</keyword>
<dbReference type="EMBL" id="FOJG01000002">
    <property type="protein sequence ID" value="SEW52604.1"/>
    <property type="molecule type" value="Genomic_DNA"/>
</dbReference>
<dbReference type="Proteomes" id="UP000199310">
    <property type="component" value="Unassembled WGS sequence"/>
</dbReference>
<dbReference type="STRING" id="29529.SAMN04488122_4967"/>
<dbReference type="OrthoDB" id="658163at2"/>
<keyword evidence="1" id="KW-0472">Membrane</keyword>
<name>A0A1I0S9A2_9BACT</name>